<proteinExistence type="predicted"/>
<dbReference type="Proteomes" id="UP001291926">
    <property type="component" value="Unassembled WGS sequence"/>
</dbReference>
<dbReference type="EMBL" id="JAYDYQ010002533">
    <property type="protein sequence ID" value="KAK4485906.1"/>
    <property type="molecule type" value="Genomic_DNA"/>
</dbReference>
<evidence type="ECO:0000259" key="1">
    <source>
        <dbReference type="Pfam" id="PF24823"/>
    </source>
</evidence>
<reference evidence="2 3" key="1">
    <citation type="journal article" date="2023" name="bioRxiv">
        <title>Genome report: Whole genome sequence and annotation of Penstemon davidsonii.</title>
        <authorList>
            <person name="Ostevik K.L."/>
            <person name="Alabady M."/>
            <person name="Zhang M."/>
            <person name="Rausher M.D."/>
        </authorList>
    </citation>
    <scope>NUCLEOTIDE SEQUENCE [LARGE SCALE GENOMIC DNA]</scope>
    <source>
        <strain evidence="2">DNT005</strain>
        <tissue evidence="2">Whole leaf</tissue>
    </source>
</reference>
<protein>
    <recommendedName>
        <fullName evidence="1">RDR1/2-like PH-like domain-containing protein</fullName>
    </recommendedName>
</protein>
<dbReference type="Pfam" id="PF24823">
    <property type="entry name" value="PH_RDR2"/>
    <property type="match status" value="1"/>
</dbReference>
<sequence length="135" mass="15388">MSMGDFKYIRNVAKYAARLDQSFGSSTETLSVKAPYEPSTKATVATVMRKLKENHGYEYSRKQLFGAPRIYKILNSGEYVRTTDFTPSCIIGQFYGLALELPDNMNLPNFDEISLNYKENEENPLNLEKGNTFFS</sequence>
<dbReference type="InterPro" id="IPR057590">
    <property type="entry name" value="PH_RDR1/2-like"/>
</dbReference>
<organism evidence="2 3">
    <name type="scientific">Penstemon davidsonii</name>
    <dbReference type="NCBI Taxonomy" id="160366"/>
    <lineage>
        <taxon>Eukaryota</taxon>
        <taxon>Viridiplantae</taxon>
        <taxon>Streptophyta</taxon>
        <taxon>Embryophyta</taxon>
        <taxon>Tracheophyta</taxon>
        <taxon>Spermatophyta</taxon>
        <taxon>Magnoliopsida</taxon>
        <taxon>eudicotyledons</taxon>
        <taxon>Gunneridae</taxon>
        <taxon>Pentapetalae</taxon>
        <taxon>asterids</taxon>
        <taxon>lamiids</taxon>
        <taxon>Lamiales</taxon>
        <taxon>Plantaginaceae</taxon>
        <taxon>Cheloneae</taxon>
        <taxon>Penstemon</taxon>
    </lineage>
</organism>
<keyword evidence="3" id="KW-1185">Reference proteome</keyword>
<feature type="domain" description="RDR1/2-like PH-like" evidence="1">
    <location>
        <begin position="79"/>
        <end position="122"/>
    </location>
</feature>
<name>A0ABR0DAM8_9LAMI</name>
<accession>A0ABR0DAM8</accession>
<evidence type="ECO:0000313" key="3">
    <source>
        <dbReference type="Proteomes" id="UP001291926"/>
    </source>
</evidence>
<gene>
    <name evidence="2" type="ORF">RD792_008557</name>
</gene>
<evidence type="ECO:0000313" key="2">
    <source>
        <dbReference type="EMBL" id="KAK4485906.1"/>
    </source>
</evidence>
<comment type="caution">
    <text evidence="2">The sequence shown here is derived from an EMBL/GenBank/DDBJ whole genome shotgun (WGS) entry which is preliminary data.</text>
</comment>